<protein>
    <recommendedName>
        <fullName evidence="4">Bacteriocin</fullName>
    </recommendedName>
</protein>
<name>A0A1H9FFR4_9BACI</name>
<comment type="caution">
    <text evidence="2">The sequence shown here is derived from an EMBL/GenBank/DDBJ whole genome shotgun (WGS) entry which is preliminary data.</text>
</comment>
<evidence type="ECO:0000256" key="1">
    <source>
        <dbReference type="SAM" id="Phobius"/>
    </source>
</evidence>
<evidence type="ECO:0000313" key="3">
    <source>
        <dbReference type="Proteomes" id="UP000199410"/>
    </source>
</evidence>
<gene>
    <name evidence="2" type="ORF">SAMN02787113_01598</name>
</gene>
<feature type="transmembrane region" description="Helical" evidence="1">
    <location>
        <begin position="20"/>
        <end position="46"/>
    </location>
</feature>
<keyword evidence="1" id="KW-1133">Transmembrane helix</keyword>
<dbReference type="AlphaFoldDB" id="A0A1H9FFR4"/>
<dbReference type="EMBL" id="FOEL01000004">
    <property type="protein sequence ID" value="SEQ36776.1"/>
    <property type="molecule type" value="Genomic_DNA"/>
</dbReference>
<dbReference type="RefSeq" id="WP_036148086.1">
    <property type="nucleotide sequence ID" value="NZ_BJOM01000013.1"/>
</dbReference>
<evidence type="ECO:0008006" key="4">
    <source>
        <dbReference type="Google" id="ProtNLM"/>
    </source>
</evidence>
<feature type="transmembrane region" description="Helical" evidence="1">
    <location>
        <begin position="58"/>
        <end position="78"/>
    </location>
</feature>
<evidence type="ECO:0000313" key="2">
    <source>
        <dbReference type="EMBL" id="SEQ36776.1"/>
    </source>
</evidence>
<reference evidence="2 3" key="1">
    <citation type="submission" date="2016-10" db="EMBL/GenBank/DDBJ databases">
        <authorList>
            <person name="Varghese N."/>
            <person name="Submissions S."/>
        </authorList>
    </citation>
    <scope>NUCLEOTIDE SEQUENCE [LARGE SCALE GENOMIC DNA]</scope>
    <source>
        <strain evidence="2 3">TC-13</strain>
    </source>
</reference>
<keyword evidence="1" id="KW-0472">Membrane</keyword>
<sequence>MRDYCFDANLIELSNDELQISGGGAASSVLNFSTGAGLGATGVALVQGAKKGAQVGRLGGPWGIAAGAVVGGVVGVWLGSD</sequence>
<proteinExistence type="predicted"/>
<accession>A0A1H9FFR4</accession>
<keyword evidence="1" id="KW-0812">Transmembrane</keyword>
<organism evidence="2 3">
    <name type="scientific">Lysinibacillus fusiformis</name>
    <dbReference type="NCBI Taxonomy" id="28031"/>
    <lineage>
        <taxon>Bacteria</taxon>
        <taxon>Bacillati</taxon>
        <taxon>Bacillota</taxon>
        <taxon>Bacilli</taxon>
        <taxon>Bacillales</taxon>
        <taxon>Bacillaceae</taxon>
        <taxon>Lysinibacillus</taxon>
    </lineage>
</organism>
<dbReference type="Proteomes" id="UP000199410">
    <property type="component" value="Unassembled WGS sequence"/>
</dbReference>